<dbReference type="InterPro" id="IPR032466">
    <property type="entry name" value="Metal_Hydrolase"/>
</dbReference>
<evidence type="ECO:0000259" key="2">
    <source>
        <dbReference type="Pfam" id="PF04909"/>
    </source>
</evidence>
<comment type="caution">
    <text evidence="3">The sequence shown here is derived from an EMBL/GenBank/DDBJ whole genome shotgun (WGS) entry which is preliminary data.</text>
</comment>
<reference evidence="3 4" key="1">
    <citation type="submission" date="2022-08" db="EMBL/GenBank/DDBJ databases">
        <authorList>
            <person name="Li F."/>
        </authorList>
    </citation>
    <scope>NUCLEOTIDE SEQUENCE [LARGE SCALE GENOMIC DNA]</scope>
    <source>
        <strain evidence="3 4">10F1B-8-1</strain>
    </source>
</reference>
<sequence>MTADALPIDTHAHVWNPQRGHAWLANSPAVMRREYSVADLLAEELGSPRRHILVEAGHGDPAAEAAGLLAIAAAEPRIAGVVCAARFDSPADVDRALDAERGPGALVGLRDSRRGAGAPTAAGIAAFAAAAPSVALETAAPWHGRPSWYRAASEAAPSHVVIDHLGGVPADPESRAEWRAAMLDLSTVPTVFVKVSGLLTNDAWRDSGRPAPDVVDILNAFGADRLLVGSDWPICRRVADSTASLETAVTLVVSTVPGLSEEHLSDNASRAYHL</sequence>
<evidence type="ECO:0000256" key="1">
    <source>
        <dbReference type="ARBA" id="ARBA00038310"/>
    </source>
</evidence>
<dbReference type="PANTHER" id="PTHR43569:SF2">
    <property type="entry name" value="AMIDOHYDROLASE-RELATED DOMAIN-CONTAINING PROTEIN"/>
    <property type="match status" value="1"/>
</dbReference>
<dbReference type="InterPro" id="IPR006680">
    <property type="entry name" value="Amidohydro-rel"/>
</dbReference>
<comment type="similarity">
    <text evidence="1">Belongs to the metallo-dependent hydrolases superfamily.</text>
</comment>
<keyword evidence="4" id="KW-1185">Reference proteome</keyword>
<proteinExistence type="inferred from homology"/>
<evidence type="ECO:0000313" key="3">
    <source>
        <dbReference type="EMBL" id="MCS0500093.1"/>
    </source>
</evidence>
<name>A0ABT1ZHD3_9MICO</name>
<gene>
    <name evidence="3" type="ORF">NUH29_11105</name>
</gene>
<feature type="domain" description="Amidohydrolase-related" evidence="2">
    <location>
        <begin position="8"/>
        <end position="274"/>
    </location>
</feature>
<organism evidence="3 4">
    <name type="scientific">Protaetiibacter mangrovi</name>
    <dbReference type="NCBI Taxonomy" id="2970926"/>
    <lineage>
        <taxon>Bacteria</taxon>
        <taxon>Bacillati</taxon>
        <taxon>Actinomycetota</taxon>
        <taxon>Actinomycetes</taxon>
        <taxon>Micrococcales</taxon>
        <taxon>Microbacteriaceae</taxon>
        <taxon>Protaetiibacter</taxon>
    </lineage>
</organism>
<dbReference type="Pfam" id="PF04909">
    <property type="entry name" value="Amidohydro_2"/>
    <property type="match status" value="1"/>
</dbReference>
<dbReference type="Gene3D" id="3.20.20.140">
    <property type="entry name" value="Metal-dependent hydrolases"/>
    <property type="match status" value="1"/>
</dbReference>
<dbReference type="Proteomes" id="UP001205337">
    <property type="component" value="Unassembled WGS sequence"/>
</dbReference>
<dbReference type="PANTHER" id="PTHR43569">
    <property type="entry name" value="AMIDOHYDROLASE"/>
    <property type="match status" value="1"/>
</dbReference>
<evidence type="ECO:0000313" key="4">
    <source>
        <dbReference type="Proteomes" id="UP001205337"/>
    </source>
</evidence>
<accession>A0ABT1ZHD3</accession>
<dbReference type="InterPro" id="IPR052350">
    <property type="entry name" value="Metallo-dep_Lactonases"/>
</dbReference>
<dbReference type="RefSeq" id="WP_258799189.1">
    <property type="nucleotide sequence ID" value="NZ_JANTHX010000007.1"/>
</dbReference>
<dbReference type="SUPFAM" id="SSF51556">
    <property type="entry name" value="Metallo-dependent hydrolases"/>
    <property type="match status" value="1"/>
</dbReference>
<protein>
    <submittedName>
        <fullName evidence="3">Amidohydrolase family protein</fullName>
    </submittedName>
</protein>
<dbReference type="EMBL" id="JANTHX010000007">
    <property type="protein sequence ID" value="MCS0500093.1"/>
    <property type="molecule type" value="Genomic_DNA"/>
</dbReference>